<evidence type="ECO:0000256" key="2">
    <source>
        <dbReference type="SAM" id="MobiDB-lite"/>
    </source>
</evidence>
<dbReference type="SUPFAM" id="SSF54518">
    <property type="entry name" value="Tubby C-terminal domain-like"/>
    <property type="match status" value="1"/>
</dbReference>
<protein>
    <submittedName>
        <fullName evidence="3">Uncharacterized protein</fullName>
    </submittedName>
</protein>
<gene>
    <name evidence="3" type="ORF">AQUCO_02000587v1</name>
</gene>
<dbReference type="STRING" id="218851.A0A2G5DI96"/>
<evidence type="ECO:0000313" key="3">
    <source>
        <dbReference type="EMBL" id="PIA43250.1"/>
    </source>
</evidence>
<dbReference type="Proteomes" id="UP000230069">
    <property type="component" value="Unassembled WGS sequence"/>
</dbReference>
<dbReference type="AlphaFoldDB" id="A0A2G5DI96"/>
<proteinExistence type="inferred from homology"/>
<dbReference type="InterPro" id="IPR007612">
    <property type="entry name" value="LOR"/>
</dbReference>
<dbReference type="Pfam" id="PF04525">
    <property type="entry name" value="LOR"/>
    <property type="match status" value="1"/>
</dbReference>
<dbReference type="InterPro" id="IPR038595">
    <property type="entry name" value="LOR_sf"/>
</dbReference>
<comment type="similarity">
    <text evidence="1">Belongs to the LOR family.</text>
</comment>
<accession>A0A2G5DI96</accession>
<dbReference type="Gene3D" id="2.40.160.200">
    <property type="entry name" value="LURP1-related"/>
    <property type="match status" value="1"/>
</dbReference>
<reference evidence="3 4" key="1">
    <citation type="submission" date="2017-09" db="EMBL/GenBank/DDBJ databases">
        <title>WGS assembly of Aquilegia coerulea Goldsmith.</title>
        <authorList>
            <person name="Hodges S."/>
            <person name="Kramer E."/>
            <person name="Nordborg M."/>
            <person name="Tomkins J."/>
            <person name="Borevitz J."/>
            <person name="Derieg N."/>
            <person name="Yan J."/>
            <person name="Mihaltcheva S."/>
            <person name="Hayes R.D."/>
            <person name="Rokhsar D."/>
        </authorList>
    </citation>
    <scope>NUCLEOTIDE SEQUENCE [LARGE SCALE GENOMIC DNA]</scope>
    <source>
        <strain evidence="4">cv. Goldsmith</strain>
    </source>
</reference>
<dbReference type="InParanoid" id="A0A2G5DI96"/>
<dbReference type="InterPro" id="IPR025659">
    <property type="entry name" value="Tubby-like_C"/>
</dbReference>
<feature type="compositionally biased region" description="Low complexity" evidence="2">
    <location>
        <begin position="11"/>
        <end position="21"/>
    </location>
</feature>
<sequence>MGRVYPSTGQATSSSAAAASSLVPSPYITSEREVFTIWMKSILLNGNGCTVFNANGDIIYRIDNYNCKCNREVYLMNLRGSVLFTILNVNSIEW</sequence>
<evidence type="ECO:0000256" key="1">
    <source>
        <dbReference type="ARBA" id="ARBA00005437"/>
    </source>
</evidence>
<dbReference type="OrthoDB" id="652749at2759"/>
<evidence type="ECO:0000313" key="4">
    <source>
        <dbReference type="Proteomes" id="UP000230069"/>
    </source>
</evidence>
<keyword evidence="4" id="KW-1185">Reference proteome</keyword>
<dbReference type="EMBL" id="KZ305037">
    <property type="protein sequence ID" value="PIA43250.1"/>
    <property type="molecule type" value="Genomic_DNA"/>
</dbReference>
<feature type="region of interest" description="Disordered" evidence="2">
    <location>
        <begin position="1"/>
        <end position="21"/>
    </location>
</feature>
<name>A0A2G5DI96_AQUCA</name>
<organism evidence="3 4">
    <name type="scientific">Aquilegia coerulea</name>
    <name type="common">Rocky mountain columbine</name>
    <dbReference type="NCBI Taxonomy" id="218851"/>
    <lineage>
        <taxon>Eukaryota</taxon>
        <taxon>Viridiplantae</taxon>
        <taxon>Streptophyta</taxon>
        <taxon>Embryophyta</taxon>
        <taxon>Tracheophyta</taxon>
        <taxon>Spermatophyta</taxon>
        <taxon>Magnoliopsida</taxon>
        <taxon>Ranunculales</taxon>
        <taxon>Ranunculaceae</taxon>
        <taxon>Thalictroideae</taxon>
        <taxon>Aquilegia</taxon>
    </lineage>
</organism>